<gene>
    <name evidence="1" type="ORF">D3A95_06510</name>
</gene>
<proteinExistence type="predicted"/>
<dbReference type="KEGG" id="tsq:D3A95_06510"/>
<dbReference type="EMBL" id="CP032152">
    <property type="protein sequence ID" value="AXY67906.1"/>
    <property type="molecule type" value="Genomic_DNA"/>
</dbReference>
<reference evidence="2" key="1">
    <citation type="submission" date="2018-09" db="EMBL/GenBank/DDBJ databases">
        <title>Complete genome sequence of thermophilic cyanobacteria strain Thermosynechococcus elongatus PKUAC-SCTE542.</title>
        <authorList>
            <person name="Liang Y."/>
            <person name="Tang J."/>
            <person name="Daroch M."/>
        </authorList>
    </citation>
    <scope>NUCLEOTIDE SEQUENCE [LARGE SCALE GENOMIC DNA]</scope>
    <source>
        <strain evidence="2">E542</strain>
    </source>
</reference>
<organism evidence="1 2">
    <name type="scientific">Thermosynechococcus sichuanensis E542</name>
    <dbReference type="NCBI Taxonomy" id="2016101"/>
    <lineage>
        <taxon>Bacteria</taxon>
        <taxon>Bacillati</taxon>
        <taxon>Cyanobacteriota</taxon>
        <taxon>Cyanophyceae</taxon>
        <taxon>Acaryochloridales</taxon>
        <taxon>Thermosynechococcaceae</taxon>
        <taxon>Thermosynechococcus</taxon>
        <taxon>Thermosynechococcus sichuanensis</taxon>
    </lineage>
</organism>
<dbReference type="AlphaFoldDB" id="A0A3B7MLC5"/>
<sequence length="99" mass="11710">MMLPQEIIGQKVWLEVEPEDAYYPGEKIRVQAEISQPTAPPWYYARYINPPRWFRTQGQWLTHHEAEMAVLLNPVLEDLELEEEDYDGDELTNGDFSDR</sequence>
<accession>A0A3B7MLC5</accession>
<protein>
    <submittedName>
        <fullName evidence="1">Uncharacterized protein</fullName>
    </submittedName>
</protein>
<dbReference type="RefSeq" id="WP_181496796.1">
    <property type="nucleotide sequence ID" value="NZ_CP032152.1"/>
</dbReference>
<evidence type="ECO:0000313" key="1">
    <source>
        <dbReference type="EMBL" id="AXY67906.1"/>
    </source>
</evidence>
<keyword evidence="2" id="KW-1185">Reference proteome</keyword>
<evidence type="ECO:0000313" key="2">
    <source>
        <dbReference type="Proteomes" id="UP000261812"/>
    </source>
</evidence>
<name>A0A3B7MLC5_9CYAN</name>
<dbReference type="Proteomes" id="UP000261812">
    <property type="component" value="Chromosome"/>
</dbReference>